<name>A0A0W1R317_9EURY</name>
<dbReference type="AlphaFoldDB" id="A0A0W1R317"/>
<dbReference type="EMBL" id="LOPU01000040">
    <property type="protein sequence ID" value="KTG07719.1"/>
    <property type="molecule type" value="Genomic_DNA"/>
</dbReference>
<accession>A0A0W1R317</accession>
<proteinExistence type="predicted"/>
<evidence type="ECO:0000313" key="2">
    <source>
        <dbReference type="Proteomes" id="UP000054387"/>
    </source>
</evidence>
<protein>
    <submittedName>
        <fullName evidence="1">Uncharacterized protein</fullName>
    </submittedName>
</protein>
<dbReference type="Proteomes" id="UP000054387">
    <property type="component" value="Unassembled WGS sequence"/>
</dbReference>
<reference evidence="1 2" key="1">
    <citation type="submission" date="2015-12" db="EMBL/GenBank/DDBJ databases">
        <title>Haloprofundus marisrubri gen. nov., sp. nov., an extremely halophilic archaeon isolated from the Discovery deep brine-seawater interface in the Red Sea.</title>
        <authorList>
            <person name="Zhang G."/>
            <person name="Stingl U."/>
            <person name="Rashid M."/>
        </authorList>
    </citation>
    <scope>NUCLEOTIDE SEQUENCE [LARGE SCALE GENOMIC DNA]</scope>
    <source>
        <strain evidence="1 2">SB9</strain>
    </source>
</reference>
<evidence type="ECO:0000313" key="1">
    <source>
        <dbReference type="EMBL" id="KTG07719.1"/>
    </source>
</evidence>
<gene>
    <name evidence="1" type="ORF">AUR64_02440</name>
</gene>
<organism evidence="1 2">
    <name type="scientific">Haloprofundus marisrubri</name>
    <dbReference type="NCBI Taxonomy" id="1514971"/>
    <lineage>
        <taxon>Archaea</taxon>
        <taxon>Methanobacteriati</taxon>
        <taxon>Methanobacteriota</taxon>
        <taxon>Stenosarchaea group</taxon>
        <taxon>Halobacteria</taxon>
        <taxon>Halobacteriales</taxon>
        <taxon>Haloferacaceae</taxon>
        <taxon>Haloprofundus</taxon>
    </lineage>
</organism>
<sequence length="151" mass="16882">MTEYETARHVVDGRQQLVRTSKESVQNDERLLIVTDDDRSALSFPTEDNTPVTSFVATTDLTNSSLALFQAHHSSCQRFDAYQILRRPAALRVHLCTEPRPADEECQQETDRSTLLAFKFPFDGSTLSELETVVSSECRSRFGPAPNGGTN</sequence>
<comment type="caution">
    <text evidence="1">The sequence shown here is derived from an EMBL/GenBank/DDBJ whole genome shotgun (WGS) entry which is preliminary data.</text>
</comment>
<keyword evidence="2" id="KW-1185">Reference proteome</keyword>
<dbReference type="STRING" id="1514971.AUR64_02440"/>